<dbReference type="UniPathway" id="UPA00251">
    <property type="reaction ID" value="UER00322"/>
</dbReference>
<evidence type="ECO:0000256" key="1">
    <source>
        <dbReference type="ARBA" id="ARBA00005168"/>
    </source>
</evidence>
<name>T1GD93_MEGSC</name>
<protein>
    <recommendedName>
        <fullName evidence="4">coproporphyrinogen oxidase</fullName>
        <ecNumber evidence="4">1.3.3.3</ecNumber>
    </recommendedName>
</protein>
<evidence type="ECO:0000313" key="8">
    <source>
        <dbReference type="Proteomes" id="UP000015102"/>
    </source>
</evidence>
<organism evidence="7 8">
    <name type="scientific">Megaselia scalaris</name>
    <name type="common">Humpbacked fly</name>
    <name type="synonym">Phora scalaris</name>
    <dbReference type="NCBI Taxonomy" id="36166"/>
    <lineage>
        <taxon>Eukaryota</taxon>
        <taxon>Metazoa</taxon>
        <taxon>Ecdysozoa</taxon>
        <taxon>Arthropoda</taxon>
        <taxon>Hexapoda</taxon>
        <taxon>Insecta</taxon>
        <taxon>Pterygota</taxon>
        <taxon>Neoptera</taxon>
        <taxon>Endopterygota</taxon>
        <taxon>Diptera</taxon>
        <taxon>Brachycera</taxon>
        <taxon>Muscomorpha</taxon>
        <taxon>Platypezoidea</taxon>
        <taxon>Phoridae</taxon>
        <taxon>Megaseliini</taxon>
        <taxon>Megaselia</taxon>
    </lineage>
</organism>
<dbReference type="STRING" id="36166.T1GD93"/>
<dbReference type="HOGENOM" id="CLU_026169_0_1_1"/>
<dbReference type="InterPro" id="IPR036406">
    <property type="entry name" value="Coprogen_oxidase_aer_sf"/>
</dbReference>
<sequence length="259" mass="29549">MTVNKVNMDAKRKLSTSQFMAEPITSLKQLAEKENDMRTKMELMIMKIQADFCRALENEENFGQKFKIDRWQRKEGGGGITCVLQDGDVFEKAGVNISVVTGTLPPGAVAQMRSRGKNLGEGHLPFFAAGVSAVIHPRNPYVPTIHFNYRYFEVENNDGQKQWWFGGGTDLTPYYLDENDAEHFHKTLKEACDEHDTDHYPKFKKWCDDYFRINHRNESRGIGGIFFDDVDTPTQNDAFKFVTGCAHAVIPSYMPLGNY</sequence>
<dbReference type="Proteomes" id="UP000015102">
    <property type="component" value="Unassembled WGS sequence"/>
</dbReference>
<dbReference type="SUPFAM" id="SSF102886">
    <property type="entry name" value="Coproporphyrinogen III oxidase"/>
    <property type="match status" value="1"/>
</dbReference>
<comment type="subunit">
    <text evidence="3">Homodimer.</text>
</comment>
<dbReference type="AlphaFoldDB" id="T1GD93"/>
<dbReference type="PANTHER" id="PTHR10755:SF0">
    <property type="entry name" value="OXYGEN-DEPENDENT COPROPORPHYRINOGEN-III OXIDASE, MITOCHONDRIAL"/>
    <property type="match status" value="1"/>
</dbReference>
<evidence type="ECO:0000256" key="4">
    <source>
        <dbReference type="ARBA" id="ARBA00012869"/>
    </source>
</evidence>
<dbReference type="PROSITE" id="PS01021">
    <property type="entry name" value="COPROGEN_OXIDASE"/>
    <property type="match status" value="1"/>
</dbReference>
<proteinExistence type="inferred from homology"/>
<evidence type="ECO:0000313" key="7">
    <source>
        <dbReference type="EnsemblMetazoa" id="MESCA001275-PA"/>
    </source>
</evidence>
<keyword evidence="8" id="KW-1185">Reference proteome</keyword>
<dbReference type="EC" id="1.3.3.3" evidence="4"/>
<dbReference type="InterPro" id="IPR001260">
    <property type="entry name" value="Coprogen_oxidase_aer"/>
</dbReference>
<dbReference type="PIRSF" id="PIRSF000166">
    <property type="entry name" value="Coproporphyri_ox"/>
    <property type="match status" value="1"/>
</dbReference>
<keyword evidence="5" id="KW-0560">Oxidoreductase</keyword>
<dbReference type="PRINTS" id="PR00073">
    <property type="entry name" value="COPRGNOXDASE"/>
</dbReference>
<evidence type="ECO:0000256" key="6">
    <source>
        <dbReference type="ARBA" id="ARBA00023244"/>
    </source>
</evidence>
<dbReference type="GO" id="GO:0006782">
    <property type="term" value="P:protoporphyrinogen IX biosynthetic process"/>
    <property type="evidence" value="ECO:0007669"/>
    <property type="project" value="UniProtKB-UniPathway"/>
</dbReference>
<comment type="similarity">
    <text evidence="2">Belongs to the aerobic coproporphyrinogen-III oxidase family.</text>
</comment>
<accession>T1GD93</accession>
<dbReference type="PANTHER" id="PTHR10755">
    <property type="entry name" value="COPROPORPHYRINOGEN III OXIDASE, MITOCHONDRIAL"/>
    <property type="match status" value="1"/>
</dbReference>
<dbReference type="EnsemblMetazoa" id="MESCA001275-RA">
    <property type="protein sequence ID" value="MESCA001275-PA"/>
    <property type="gene ID" value="MESCA001275"/>
</dbReference>
<dbReference type="EMBL" id="CAQQ02009793">
    <property type="status" value="NOT_ANNOTATED_CDS"/>
    <property type="molecule type" value="Genomic_DNA"/>
</dbReference>
<dbReference type="GO" id="GO:0004109">
    <property type="term" value="F:coproporphyrinogen oxidase activity"/>
    <property type="evidence" value="ECO:0007669"/>
    <property type="project" value="UniProtKB-EC"/>
</dbReference>
<dbReference type="InterPro" id="IPR018375">
    <property type="entry name" value="Coprogen_oxidase_CS"/>
</dbReference>
<reference evidence="8" key="1">
    <citation type="submission" date="2013-02" db="EMBL/GenBank/DDBJ databases">
        <authorList>
            <person name="Hughes D."/>
        </authorList>
    </citation>
    <scope>NUCLEOTIDE SEQUENCE</scope>
    <source>
        <strain>Durham</strain>
        <strain evidence="8">NC isolate 2 -- Noor lab</strain>
    </source>
</reference>
<evidence type="ECO:0000256" key="3">
    <source>
        <dbReference type="ARBA" id="ARBA00011738"/>
    </source>
</evidence>
<dbReference type="Gene3D" id="3.40.1500.10">
    <property type="entry name" value="Coproporphyrinogen III oxidase, aerobic"/>
    <property type="match status" value="1"/>
</dbReference>
<evidence type="ECO:0000256" key="5">
    <source>
        <dbReference type="ARBA" id="ARBA00023002"/>
    </source>
</evidence>
<evidence type="ECO:0000256" key="2">
    <source>
        <dbReference type="ARBA" id="ARBA00010644"/>
    </source>
</evidence>
<dbReference type="OMA" id="LDTCINP"/>
<comment type="pathway">
    <text evidence="1">Porphyrin-containing compound metabolism; protoporphyrin-IX biosynthesis; protoporphyrinogen-IX from coproporphyrinogen-III (O2 route): step 1/1.</text>
</comment>
<reference evidence="7" key="2">
    <citation type="submission" date="2015-06" db="UniProtKB">
        <authorList>
            <consortium name="EnsemblMetazoa"/>
        </authorList>
    </citation>
    <scope>IDENTIFICATION</scope>
</reference>
<keyword evidence="6" id="KW-0627">Porphyrin biosynthesis</keyword>
<dbReference type="EMBL" id="CAQQ02009795">
    <property type="status" value="NOT_ANNOTATED_CDS"/>
    <property type="molecule type" value="Genomic_DNA"/>
</dbReference>
<dbReference type="EMBL" id="CAQQ02009794">
    <property type="status" value="NOT_ANNOTATED_CDS"/>
    <property type="molecule type" value="Genomic_DNA"/>
</dbReference>
<dbReference type="GO" id="GO:0005737">
    <property type="term" value="C:cytoplasm"/>
    <property type="evidence" value="ECO:0007669"/>
    <property type="project" value="TreeGrafter"/>
</dbReference>
<dbReference type="Pfam" id="PF01218">
    <property type="entry name" value="Coprogen_oxidas"/>
    <property type="match status" value="1"/>
</dbReference>